<protein>
    <recommendedName>
        <fullName evidence="3">Glutaredoxin domain-containing protein</fullName>
    </recommendedName>
</protein>
<proteinExistence type="predicted"/>
<sequence length="85" mass="9929">MKRERKEAVMLQRKVRLWTHPGCLGGRRARRYFMEKRIPFEEGAGQIQEAPSGYKGGLVVSPVIQVGEIFLYGFDAEEFERIYHQ</sequence>
<gene>
    <name evidence="1" type="ORF">JOE21_002857</name>
</gene>
<name>A0ABU1IPX0_9BACL</name>
<evidence type="ECO:0000313" key="1">
    <source>
        <dbReference type="EMBL" id="MDR6226847.1"/>
    </source>
</evidence>
<dbReference type="SUPFAM" id="SSF52833">
    <property type="entry name" value="Thioredoxin-like"/>
    <property type="match status" value="1"/>
</dbReference>
<dbReference type="EMBL" id="JAVDQG010000006">
    <property type="protein sequence ID" value="MDR6226847.1"/>
    <property type="molecule type" value="Genomic_DNA"/>
</dbReference>
<reference evidence="1 2" key="1">
    <citation type="submission" date="2023-07" db="EMBL/GenBank/DDBJ databases">
        <title>Genomic Encyclopedia of Type Strains, Phase IV (KMG-IV): sequencing the most valuable type-strain genomes for metagenomic binning, comparative biology and taxonomic classification.</title>
        <authorList>
            <person name="Goeker M."/>
        </authorList>
    </citation>
    <scope>NUCLEOTIDE SEQUENCE [LARGE SCALE GENOMIC DNA]</scope>
    <source>
        <strain evidence="1 2">DSM 45903</strain>
    </source>
</reference>
<dbReference type="RefSeq" id="WP_309867295.1">
    <property type="nucleotide sequence ID" value="NZ_JAVDQG010000006.1"/>
</dbReference>
<dbReference type="Proteomes" id="UP001185012">
    <property type="component" value="Unassembled WGS sequence"/>
</dbReference>
<accession>A0ABU1IPX0</accession>
<evidence type="ECO:0008006" key="3">
    <source>
        <dbReference type="Google" id="ProtNLM"/>
    </source>
</evidence>
<organism evidence="1 2">
    <name type="scientific">Desmospora profundinema</name>
    <dbReference type="NCBI Taxonomy" id="1571184"/>
    <lineage>
        <taxon>Bacteria</taxon>
        <taxon>Bacillati</taxon>
        <taxon>Bacillota</taxon>
        <taxon>Bacilli</taxon>
        <taxon>Bacillales</taxon>
        <taxon>Thermoactinomycetaceae</taxon>
        <taxon>Desmospora</taxon>
    </lineage>
</organism>
<dbReference type="InterPro" id="IPR036249">
    <property type="entry name" value="Thioredoxin-like_sf"/>
</dbReference>
<evidence type="ECO:0000313" key="2">
    <source>
        <dbReference type="Proteomes" id="UP001185012"/>
    </source>
</evidence>
<comment type="caution">
    <text evidence="1">The sequence shown here is derived from an EMBL/GenBank/DDBJ whole genome shotgun (WGS) entry which is preliminary data.</text>
</comment>
<keyword evidence="2" id="KW-1185">Reference proteome</keyword>